<keyword evidence="2" id="KW-1185">Reference proteome</keyword>
<comment type="caution">
    <text evidence="1">The sequence shown here is derived from an EMBL/GenBank/DDBJ whole genome shotgun (WGS) entry which is preliminary data.</text>
</comment>
<evidence type="ECO:0000313" key="2">
    <source>
        <dbReference type="Proteomes" id="UP001432027"/>
    </source>
</evidence>
<name>A0AAV5T056_9BILA</name>
<sequence length="213" mass="23640">MNRMLFFNHLLLHSSLYNLYSNERRDRSVLEHLLVQVVVGIPFLLPPVLRLGNEVLGLVHAQLLGGADTELVQNGLHLLDDVSVDDLAVFLSSALDLDGLEESDGERVVVDATARTKSSLDHFRVGDDVEVVELGQGYKDLPSIDLGSAEIVDEVLVELLGGPLLHDVVLSMVQLRRRRELSGSLADDRARCTNSQRRHLQLATIADEYNRSE</sequence>
<accession>A0AAV5T056</accession>
<proteinExistence type="predicted"/>
<evidence type="ECO:0008006" key="3">
    <source>
        <dbReference type="Google" id="ProtNLM"/>
    </source>
</evidence>
<dbReference type="Proteomes" id="UP001432027">
    <property type="component" value="Unassembled WGS sequence"/>
</dbReference>
<dbReference type="AlphaFoldDB" id="A0AAV5T056"/>
<protein>
    <recommendedName>
        <fullName evidence="3">Ribosomal protein</fullName>
    </recommendedName>
</protein>
<reference evidence="1" key="1">
    <citation type="submission" date="2023-10" db="EMBL/GenBank/DDBJ databases">
        <title>Genome assembly of Pristionchus species.</title>
        <authorList>
            <person name="Yoshida K."/>
            <person name="Sommer R.J."/>
        </authorList>
    </citation>
    <scope>NUCLEOTIDE SEQUENCE</scope>
    <source>
        <strain evidence="1">RS0144</strain>
    </source>
</reference>
<organism evidence="1 2">
    <name type="scientific">Pristionchus entomophagus</name>
    <dbReference type="NCBI Taxonomy" id="358040"/>
    <lineage>
        <taxon>Eukaryota</taxon>
        <taxon>Metazoa</taxon>
        <taxon>Ecdysozoa</taxon>
        <taxon>Nematoda</taxon>
        <taxon>Chromadorea</taxon>
        <taxon>Rhabditida</taxon>
        <taxon>Rhabditina</taxon>
        <taxon>Diplogasteromorpha</taxon>
        <taxon>Diplogasteroidea</taxon>
        <taxon>Neodiplogasteridae</taxon>
        <taxon>Pristionchus</taxon>
    </lineage>
</organism>
<gene>
    <name evidence="1" type="ORF">PENTCL1PPCAC_11151</name>
</gene>
<evidence type="ECO:0000313" key="1">
    <source>
        <dbReference type="EMBL" id="GMS88976.1"/>
    </source>
</evidence>
<dbReference type="EMBL" id="BTSX01000003">
    <property type="protein sequence ID" value="GMS88976.1"/>
    <property type="molecule type" value="Genomic_DNA"/>
</dbReference>